<dbReference type="InterPro" id="IPR004117">
    <property type="entry name" value="7tm6_olfct_rcpt"/>
</dbReference>
<feature type="transmembrane region" description="Helical" evidence="10">
    <location>
        <begin position="115"/>
        <end position="134"/>
    </location>
</feature>
<evidence type="ECO:0000256" key="6">
    <source>
        <dbReference type="ARBA" id="ARBA00022989"/>
    </source>
</evidence>
<comment type="similarity">
    <text evidence="10">Belongs to the insect chemoreceptor superfamily. Heteromeric odorant receptor channel (TC 1.A.69) family.</text>
</comment>
<feature type="transmembrane region" description="Helical" evidence="10">
    <location>
        <begin position="154"/>
        <end position="173"/>
    </location>
</feature>
<keyword evidence="5 10" id="KW-0552">Olfaction</keyword>
<dbReference type="Pfam" id="PF02949">
    <property type="entry name" value="7tm_6"/>
    <property type="match status" value="1"/>
</dbReference>
<keyword evidence="6 10" id="KW-1133">Transmembrane helix</keyword>
<dbReference type="GO" id="GO:0005886">
    <property type="term" value="C:plasma membrane"/>
    <property type="evidence" value="ECO:0007669"/>
    <property type="project" value="UniProtKB-SubCell"/>
</dbReference>
<name>A0A653CW33_CALMS</name>
<evidence type="ECO:0000256" key="5">
    <source>
        <dbReference type="ARBA" id="ARBA00022725"/>
    </source>
</evidence>
<dbReference type="AlphaFoldDB" id="A0A653CW33"/>
<feature type="transmembrane region" description="Helical" evidence="10">
    <location>
        <begin position="20"/>
        <end position="38"/>
    </location>
</feature>
<feature type="transmembrane region" description="Helical" evidence="10">
    <location>
        <begin position="274"/>
        <end position="292"/>
    </location>
</feature>
<evidence type="ECO:0000256" key="7">
    <source>
        <dbReference type="ARBA" id="ARBA00023136"/>
    </source>
</evidence>
<feature type="transmembrane region" description="Helical" evidence="10">
    <location>
        <begin position="242"/>
        <end position="267"/>
    </location>
</feature>
<evidence type="ECO:0000256" key="1">
    <source>
        <dbReference type="ARBA" id="ARBA00004651"/>
    </source>
</evidence>
<gene>
    <name evidence="11" type="ORF">CALMAC_LOCUS12362</name>
</gene>
<keyword evidence="3 10" id="KW-0716">Sensory transduction</keyword>
<dbReference type="GO" id="GO:0004984">
    <property type="term" value="F:olfactory receptor activity"/>
    <property type="evidence" value="ECO:0007669"/>
    <property type="project" value="InterPro"/>
</dbReference>
<comment type="subcellular location">
    <subcellularLocation>
        <location evidence="1 10">Cell membrane</location>
        <topology evidence="1 10">Multi-pass membrane protein</topology>
    </subcellularLocation>
</comment>
<proteinExistence type="inferred from homology"/>
<keyword evidence="4 10" id="KW-0812">Transmembrane</keyword>
<evidence type="ECO:0000313" key="12">
    <source>
        <dbReference type="Proteomes" id="UP000410492"/>
    </source>
</evidence>
<keyword evidence="7 10" id="KW-0472">Membrane</keyword>
<sequence>MNVLGVHPAKSGDKVQTLRYTFFLAHHIALMYLVAWLAEAKGRDMSLLEQIDVFTNFLAQIHAILNLVCLYTQRSRIMTLLNDMDEKFWKVDAYDQQPELRQAYLSMFKKARIKYSIYLVIMIFCVLSYHYGRIAKDGRRVDVNLPFKSYLPDWMPFWVLFIWQHIPSIGLVSTEISMDVIIFSIVSLTALQFKLLQYETENMFSLDNKRERSSRSVLSDKIRRCTNHHTFLLNFRTTLNSAFSGLLLVYMGVIVLILCIEMYFLFVLDDLEDIVRALIYAMLMFFEFFMFYCMPAQELMEEAEKLKQSVFNSNWYCRPEYYNDVLILMGKSQISVIFNAGGLLNLDLQTGMAAVKTMVSCSMFLRTMTLLELE</sequence>
<dbReference type="PANTHER" id="PTHR21137">
    <property type="entry name" value="ODORANT RECEPTOR"/>
    <property type="match status" value="1"/>
</dbReference>
<reference evidence="11 12" key="1">
    <citation type="submission" date="2019-01" db="EMBL/GenBank/DDBJ databases">
        <authorList>
            <person name="Sayadi A."/>
        </authorList>
    </citation>
    <scope>NUCLEOTIDE SEQUENCE [LARGE SCALE GENOMIC DNA]</scope>
</reference>
<evidence type="ECO:0000256" key="3">
    <source>
        <dbReference type="ARBA" id="ARBA00022606"/>
    </source>
</evidence>
<keyword evidence="9 10" id="KW-0807">Transducer</keyword>
<keyword evidence="8 10" id="KW-0675">Receptor</keyword>
<dbReference type="OrthoDB" id="6759486at2759"/>
<dbReference type="PANTHER" id="PTHR21137:SF35">
    <property type="entry name" value="ODORANT RECEPTOR 19A-RELATED"/>
    <property type="match status" value="1"/>
</dbReference>
<dbReference type="GO" id="GO:0007165">
    <property type="term" value="P:signal transduction"/>
    <property type="evidence" value="ECO:0007669"/>
    <property type="project" value="UniProtKB-KW"/>
</dbReference>
<dbReference type="EMBL" id="CAACVG010009107">
    <property type="protein sequence ID" value="VEN52111.1"/>
    <property type="molecule type" value="Genomic_DNA"/>
</dbReference>
<organism evidence="11 12">
    <name type="scientific">Callosobruchus maculatus</name>
    <name type="common">Southern cowpea weevil</name>
    <name type="synonym">Pulse bruchid</name>
    <dbReference type="NCBI Taxonomy" id="64391"/>
    <lineage>
        <taxon>Eukaryota</taxon>
        <taxon>Metazoa</taxon>
        <taxon>Ecdysozoa</taxon>
        <taxon>Arthropoda</taxon>
        <taxon>Hexapoda</taxon>
        <taxon>Insecta</taxon>
        <taxon>Pterygota</taxon>
        <taxon>Neoptera</taxon>
        <taxon>Endopterygota</taxon>
        <taxon>Coleoptera</taxon>
        <taxon>Polyphaga</taxon>
        <taxon>Cucujiformia</taxon>
        <taxon>Chrysomeloidea</taxon>
        <taxon>Chrysomelidae</taxon>
        <taxon>Bruchinae</taxon>
        <taxon>Bruchini</taxon>
        <taxon>Callosobruchus</taxon>
    </lineage>
</organism>
<evidence type="ECO:0000256" key="2">
    <source>
        <dbReference type="ARBA" id="ARBA00022475"/>
    </source>
</evidence>
<evidence type="ECO:0000256" key="9">
    <source>
        <dbReference type="ARBA" id="ARBA00023224"/>
    </source>
</evidence>
<accession>A0A653CW33</accession>
<evidence type="ECO:0000256" key="10">
    <source>
        <dbReference type="RuleBase" id="RU351113"/>
    </source>
</evidence>
<keyword evidence="12" id="KW-1185">Reference proteome</keyword>
<dbReference type="Proteomes" id="UP000410492">
    <property type="component" value="Unassembled WGS sequence"/>
</dbReference>
<dbReference type="GO" id="GO:0005549">
    <property type="term" value="F:odorant binding"/>
    <property type="evidence" value="ECO:0007669"/>
    <property type="project" value="InterPro"/>
</dbReference>
<evidence type="ECO:0000313" key="11">
    <source>
        <dbReference type="EMBL" id="VEN52111.1"/>
    </source>
</evidence>
<protein>
    <recommendedName>
        <fullName evidence="10">Odorant receptor</fullName>
    </recommendedName>
</protein>
<evidence type="ECO:0000256" key="4">
    <source>
        <dbReference type="ARBA" id="ARBA00022692"/>
    </source>
</evidence>
<comment type="caution">
    <text evidence="10">Lacks conserved residue(s) required for the propagation of feature annotation.</text>
</comment>
<keyword evidence="2" id="KW-1003">Cell membrane</keyword>
<evidence type="ECO:0000256" key="8">
    <source>
        <dbReference type="ARBA" id="ARBA00023170"/>
    </source>
</evidence>